<dbReference type="EMBL" id="QYUK01000011">
    <property type="protein sequence ID" value="RJF87232.1"/>
    <property type="molecule type" value="Genomic_DNA"/>
</dbReference>
<accession>A0A418WB25</accession>
<reference evidence="1 2" key="1">
    <citation type="submission" date="2018-09" db="EMBL/GenBank/DDBJ databases">
        <authorList>
            <person name="Zhu H."/>
        </authorList>
    </citation>
    <scope>NUCLEOTIDE SEQUENCE [LARGE SCALE GENOMIC DNA]</scope>
    <source>
        <strain evidence="1 2">K1W22B-8</strain>
    </source>
</reference>
<name>A0A418WB25_9PROT</name>
<protein>
    <submittedName>
        <fullName evidence="1">Uncharacterized protein</fullName>
    </submittedName>
</protein>
<dbReference type="InterPro" id="IPR036366">
    <property type="entry name" value="PGBDSf"/>
</dbReference>
<gene>
    <name evidence="1" type="ORF">D3874_09480</name>
</gene>
<evidence type="ECO:0000313" key="2">
    <source>
        <dbReference type="Proteomes" id="UP000284605"/>
    </source>
</evidence>
<organism evidence="1 2">
    <name type="scientific">Oleomonas cavernae</name>
    <dbReference type="NCBI Taxonomy" id="2320859"/>
    <lineage>
        <taxon>Bacteria</taxon>
        <taxon>Pseudomonadati</taxon>
        <taxon>Pseudomonadota</taxon>
        <taxon>Alphaproteobacteria</taxon>
        <taxon>Acetobacterales</taxon>
        <taxon>Acetobacteraceae</taxon>
        <taxon>Oleomonas</taxon>
    </lineage>
</organism>
<evidence type="ECO:0000313" key="1">
    <source>
        <dbReference type="EMBL" id="RJF87232.1"/>
    </source>
</evidence>
<proteinExistence type="predicted"/>
<dbReference type="Gene3D" id="1.10.101.10">
    <property type="entry name" value="PGBD-like superfamily/PGBD"/>
    <property type="match status" value="1"/>
</dbReference>
<dbReference type="AlphaFoldDB" id="A0A418WB25"/>
<sequence>MSGMRSNLFASDRRLQACLVDHAAHVTPGCEGFFVALVQYALVLLDGARIDGREMQAMTYGPTTARAVLTYKTRRNIVNHSYQQSADDIVGKMTIAALDREMATYERMARR</sequence>
<dbReference type="Proteomes" id="UP000284605">
    <property type="component" value="Unassembled WGS sequence"/>
</dbReference>
<comment type="caution">
    <text evidence="1">The sequence shown here is derived from an EMBL/GenBank/DDBJ whole genome shotgun (WGS) entry which is preliminary data.</text>
</comment>
<keyword evidence="2" id="KW-1185">Reference proteome</keyword>